<evidence type="ECO:0000256" key="5">
    <source>
        <dbReference type="ARBA" id="ARBA00022764"/>
    </source>
</evidence>
<evidence type="ECO:0000313" key="11">
    <source>
        <dbReference type="EMBL" id="MBQ0935777.1"/>
    </source>
</evidence>
<evidence type="ECO:0000256" key="3">
    <source>
        <dbReference type="ARBA" id="ARBA00022617"/>
    </source>
</evidence>
<feature type="domain" description="Cytochrome c" evidence="10">
    <location>
        <begin position="119"/>
        <end position="203"/>
    </location>
</feature>
<dbReference type="Proteomes" id="UP000672097">
    <property type="component" value="Unassembled WGS sequence"/>
</dbReference>
<keyword evidence="2" id="KW-0813">Transport</keyword>
<evidence type="ECO:0000256" key="8">
    <source>
        <dbReference type="PROSITE-ProRule" id="PRU00433"/>
    </source>
</evidence>
<comment type="caution">
    <text evidence="11">The sequence shown here is derived from an EMBL/GenBank/DDBJ whole genome shotgun (WGS) entry which is preliminary data.</text>
</comment>
<dbReference type="PANTHER" id="PTHR33751:SF9">
    <property type="entry name" value="CYTOCHROME C4"/>
    <property type="match status" value="1"/>
</dbReference>
<keyword evidence="12" id="KW-1185">Reference proteome</keyword>
<evidence type="ECO:0000256" key="6">
    <source>
        <dbReference type="ARBA" id="ARBA00022982"/>
    </source>
</evidence>
<evidence type="ECO:0000256" key="7">
    <source>
        <dbReference type="ARBA" id="ARBA00023004"/>
    </source>
</evidence>
<reference evidence="11 12" key="1">
    <citation type="submission" date="2021-04" db="EMBL/GenBank/DDBJ databases">
        <title>The genome sequence of type strain Ideonella paludis KCTC 32238.</title>
        <authorList>
            <person name="Liu Y."/>
        </authorList>
    </citation>
    <scope>NUCLEOTIDE SEQUENCE [LARGE SCALE GENOMIC DNA]</scope>
    <source>
        <strain evidence="11 12">KCTC 32238</strain>
    </source>
</reference>
<protein>
    <submittedName>
        <fullName evidence="11">Cytochrome c4</fullName>
    </submittedName>
</protein>
<keyword evidence="3 8" id="KW-0349">Heme</keyword>
<evidence type="ECO:0000256" key="4">
    <source>
        <dbReference type="ARBA" id="ARBA00022723"/>
    </source>
</evidence>
<evidence type="ECO:0000256" key="2">
    <source>
        <dbReference type="ARBA" id="ARBA00022448"/>
    </source>
</evidence>
<proteinExistence type="predicted"/>
<keyword evidence="5" id="KW-0574">Periplasm</keyword>
<keyword evidence="4 8" id="KW-0479">Metal-binding</keyword>
<dbReference type="PANTHER" id="PTHR33751">
    <property type="entry name" value="CBB3-TYPE CYTOCHROME C OXIDASE SUBUNIT FIXP"/>
    <property type="match status" value="1"/>
</dbReference>
<dbReference type="SUPFAM" id="SSF46626">
    <property type="entry name" value="Cytochrome c"/>
    <property type="match status" value="2"/>
</dbReference>
<dbReference type="InterPro" id="IPR050597">
    <property type="entry name" value="Cytochrome_c_Oxidase_Subunit"/>
</dbReference>
<dbReference type="InterPro" id="IPR036909">
    <property type="entry name" value="Cyt_c-like_dom_sf"/>
</dbReference>
<keyword evidence="6" id="KW-0249">Electron transport</keyword>
<dbReference type="Pfam" id="PF00034">
    <property type="entry name" value="Cytochrom_C"/>
    <property type="match status" value="1"/>
</dbReference>
<gene>
    <name evidence="11" type="ORF">KAK11_10590</name>
</gene>
<accession>A0ABS5DX99</accession>
<keyword evidence="9" id="KW-0732">Signal</keyword>
<dbReference type="PIRSF" id="PIRSF000005">
    <property type="entry name" value="Cytochrome_c4"/>
    <property type="match status" value="1"/>
</dbReference>
<feature type="domain" description="Cytochrome c" evidence="10">
    <location>
        <begin position="26"/>
        <end position="108"/>
    </location>
</feature>
<dbReference type="InterPro" id="IPR009056">
    <property type="entry name" value="Cyt_c-like_dom"/>
</dbReference>
<evidence type="ECO:0000256" key="9">
    <source>
        <dbReference type="SAM" id="SignalP"/>
    </source>
</evidence>
<dbReference type="EMBL" id="JAGQDG010000004">
    <property type="protein sequence ID" value="MBQ0935777.1"/>
    <property type="molecule type" value="Genomic_DNA"/>
</dbReference>
<evidence type="ECO:0000313" key="12">
    <source>
        <dbReference type="Proteomes" id="UP000672097"/>
    </source>
</evidence>
<evidence type="ECO:0000256" key="1">
    <source>
        <dbReference type="ARBA" id="ARBA00004418"/>
    </source>
</evidence>
<dbReference type="Pfam" id="PF13442">
    <property type="entry name" value="Cytochrome_CBB3"/>
    <property type="match status" value="1"/>
</dbReference>
<dbReference type="Gene3D" id="1.10.760.10">
    <property type="entry name" value="Cytochrome c-like domain"/>
    <property type="match status" value="2"/>
</dbReference>
<organism evidence="11 12">
    <name type="scientific">Ideonella paludis</name>
    <dbReference type="NCBI Taxonomy" id="1233411"/>
    <lineage>
        <taxon>Bacteria</taxon>
        <taxon>Pseudomonadati</taxon>
        <taxon>Pseudomonadota</taxon>
        <taxon>Betaproteobacteria</taxon>
        <taxon>Burkholderiales</taxon>
        <taxon>Sphaerotilaceae</taxon>
        <taxon>Ideonella</taxon>
    </lineage>
</organism>
<keyword evidence="7 8" id="KW-0408">Iron</keyword>
<evidence type="ECO:0000259" key="10">
    <source>
        <dbReference type="PROSITE" id="PS51007"/>
    </source>
</evidence>
<feature type="chain" id="PRO_5046701992" evidence="9">
    <location>
        <begin position="22"/>
        <end position="215"/>
    </location>
</feature>
<sequence>MKTVTTVLMLALASAFSMAQAQDVKGDVKAGEKKNAMCIGCHGIPGYQASFPQVHRVPMISGQNGKYIAAALDAYRKGDRKHPSMRGIGAGLSDQDIADLAAFYEQHGRVANAPKAPKADIPASLQAKMASCVACHGDNFSDTTDPANPRLAGQHADYLYVALRSYKGGNHVTGRNNATMVGMVAPLSDKDMKQIANFLGSLPGELKTIPQARTR</sequence>
<name>A0ABS5DX99_9BURK</name>
<feature type="signal peptide" evidence="9">
    <location>
        <begin position="1"/>
        <end position="21"/>
    </location>
</feature>
<comment type="subcellular location">
    <subcellularLocation>
        <location evidence="1">Periplasm</location>
    </subcellularLocation>
</comment>
<dbReference type="InterPro" id="IPR024167">
    <property type="entry name" value="Cytochrome_c4-like"/>
</dbReference>
<dbReference type="PROSITE" id="PS51007">
    <property type="entry name" value="CYTC"/>
    <property type="match status" value="2"/>
</dbReference>